<name>A0A537K6Y1_9BACT</name>
<organism evidence="2 3">
    <name type="scientific">Candidatus Segetimicrobium genomatis</name>
    <dbReference type="NCBI Taxonomy" id="2569760"/>
    <lineage>
        <taxon>Bacteria</taxon>
        <taxon>Bacillati</taxon>
        <taxon>Candidatus Sysuimicrobiota</taxon>
        <taxon>Candidatus Sysuimicrobiia</taxon>
        <taxon>Candidatus Sysuimicrobiales</taxon>
        <taxon>Candidatus Segetimicrobiaceae</taxon>
        <taxon>Candidatus Segetimicrobium</taxon>
    </lineage>
</organism>
<dbReference type="SUPFAM" id="SSF55961">
    <property type="entry name" value="Bet v1-like"/>
    <property type="match status" value="1"/>
</dbReference>
<dbReference type="EMBL" id="VBAK01000091">
    <property type="protein sequence ID" value="TMI91515.1"/>
    <property type="molecule type" value="Genomic_DNA"/>
</dbReference>
<dbReference type="InterPro" id="IPR023393">
    <property type="entry name" value="START-like_dom_sf"/>
</dbReference>
<evidence type="ECO:0000259" key="1">
    <source>
        <dbReference type="Pfam" id="PF03364"/>
    </source>
</evidence>
<reference evidence="2 3" key="1">
    <citation type="journal article" date="2019" name="Nat. Microbiol.">
        <title>Mediterranean grassland soil C-N compound turnover is dependent on rainfall and depth, and is mediated by genomically divergent microorganisms.</title>
        <authorList>
            <person name="Diamond S."/>
            <person name="Andeer P.F."/>
            <person name="Li Z."/>
            <person name="Crits-Christoph A."/>
            <person name="Burstein D."/>
            <person name="Anantharaman K."/>
            <person name="Lane K.R."/>
            <person name="Thomas B.C."/>
            <person name="Pan C."/>
            <person name="Northen T.R."/>
            <person name="Banfield J.F."/>
        </authorList>
    </citation>
    <scope>NUCLEOTIDE SEQUENCE [LARGE SCALE GENOMIC DNA]</scope>
    <source>
        <strain evidence="2">NP_3</strain>
    </source>
</reference>
<evidence type="ECO:0000313" key="3">
    <source>
        <dbReference type="Proteomes" id="UP000318509"/>
    </source>
</evidence>
<feature type="domain" description="Coenzyme Q-binding protein COQ10 START" evidence="1">
    <location>
        <begin position="12"/>
        <end position="117"/>
    </location>
</feature>
<comment type="caution">
    <text evidence="2">The sequence shown here is derived from an EMBL/GenBank/DDBJ whole genome shotgun (WGS) entry which is preliminary data.</text>
</comment>
<evidence type="ECO:0000313" key="2">
    <source>
        <dbReference type="EMBL" id="TMI91515.1"/>
    </source>
</evidence>
<sequence>MHTETAVRIEGSQEAIFGYAARVEDWPRLLPHYRSVRVIAASGNERIVEMRAHRDRIPVSWWARQVILPSERRIRYTHVRGVTRGMEVEWRFTPAAEGVLVTIVHDLSLRWPLVGRVVADRIIGPMFVEPIAGATLRRIKMLVEQDVAHSEGGRPGCVKL</sequence>
<dbReference type="Pfam" id="PF03364">
    <property type="entry name" value="Polyketide_cyc"/>
    <property type="match status" value="1"/>
</dbReference>
<dbReference type="Gene3D" id="3.30.530.20">
    <property type="match status" value="1"/>
</dbReference>
<gene>
    <name evidence="2" type="ORF">E6H00_03850</name>
</gene>
<dbReference type="AlphaFoldDB" id="A0A537K6Y1"/>
<dbReference type="InterPro" id="IPR005031">
    <property type="entry name" value="COQ10_START"/>
</dbReference>
<dbReference type="Proteomes" id="UP000318509">
    <property type="component" value="Unassembled WGS sequence"/>
</dbReference>
<accession>A0A537K6Y1</accession>
<protein>
    <recommendedName>
        <fullName evidence="1">Coenzyme Q-binding protein COQ10 START domain-containing protein</fullName>
    </recommendedName>
</protein>
<proteinExistence type="predicted"/>